<accession>A0A1A8QHD3</accession>
<feature type="non-terminal residue" evidence="2">
    <location>
        <position position="54"/>
    </location>
</feature>
<protein>
    <submittedName>
        <fullName evidence="2">Uncharacterized protein</fullName>
    </submittedName>
</protein>
<organism evidence="2">
    <name type="scientific">Nothobranchius pienaari</name>
    <dbReference type="NCBI Taxonomy" id="704102"/>
    <lineage>
        <taxon>Eukaryota</taxon>
        <taxon>Metazoa</taxon>
        <taxon>Chordata</taxon>
        <taxon>Craniata</taxon>
        <taxon>Vertebrata</taxon>
        <taxon>Euteleostomi</taxon>
        <taxon>Actinopterygii</taxon>
        <taxon>Neopterygii</taxon>
        <taxon>Teleostei</taxon>
        <taxon>Neoteleostei</taxon>
        <taxon>Acanthomorphata</taxon>
        <taxon>Ovalentaria</taxon>
        <taxon>Atherinomorphae</taxon>
        <taxon>Cyprinodontiformes</taxon>
        <taxon>Nothobranchiidae</taxon>
        <taxon>Nothobranchius</taxon>
    </lineage>
</organism>
<feature type="signal peptide" evidence="1">
    <location>
        <begin position="1"/>
        <end position="15"/>
    </location>
</feature>
<sequence length="54" mass="6025">LCSVFFLFPWSSVLTISTCWSRCNQRSSVVTETRTAGWSGSLVWCSCLTSSVAW</sequence>
<keyword evidence="1" id="KW-0732">Signal</keyword>
<dbReference type="AlphaFoldDB" id="A0A1A8QHD3"/>
<gene>
    <name evidence="2" type="primary">Nfu_g_1_022384</name>
</gene>
<name>A0A1A8QHD3_9TELE</name>
<feature type="non-terminal residue" evidence="2">
    <location>
        <position position="1"/>
    </location>
</feature>
<evidence type="ECO:0000256" key="1">
    <source>
        <dbReference type="SAM" id="SignalP"/>
    </source>
</evidence>
<feature type="chain" id="PRO_5013040238" evidence="1">
    <location>
        <begin position="16"/>
        <end position="54"/>
    </location>
</feature>
<dbReference type="EMBL" id="HAEG01012650">
    <property type="protein sequence ID" value="SBR92901.1"/>
    <property type="molecule type" value="Transcribed_RNA"/>
</dbReference>
<reference evidence="2" key="1">
    <citation type="submission" date="2016-05" db="EMBL/GenBank/DDBJ databases">
        <authorList>
            <person name="Lavstsen T."/>
            <person name="Jespersen J.S."/>
        </authorList>
    </citation>
    <scope>NUCLEOTIDE SEQUENCE</scope>
    <source>
        <tissue evidence="2">Brain</tissue>
    </source>
</reference>
<proteinExistence type="predicted"/>
<reference evidence="2" key="2">
    <citation type="submission" date="2016-06" db="EMBL/GenBank/DDBJ databases">
        <title>The genome of a short-lived fish provides insights into sex chromosome evolution and the genetic control of aging.</title>
        <authorList>
            <person name="Reichwald K."/>
            <person name="Felder M."/>
            <person name="Petzold A."/>
            <person name="Koch P."/>
            <person name="Groth M."/>
            <person name="Platzer M."/>
        </authorList>
    </citation>
    <scope>NUCLEOTIDE SEQUENCE</scope>
    <source>
        <tissue evidence="2">Brain</tissue>
    </source>
</reference>
<evidence type="ECO:0000313" key="2">
    <source>
        <dbReference type="EMBL" id="SBR92901.1"/>
    </source>
</evidence>